<evidence type="ECO:0000256" key="5">
    <source>
        <dbReference type="ARBA" id="ARBA00023004"/>
    </source>
</evidence>
<dbReference type="InterPro" id="IPR005123">
    <property type="entry name" value="Oxoglu/Fe-dep_dioxygenase_dom"/>
</dbReference>
<dbReference type="Gene3D" id="2.60.120.620">
    <property type="entry name" value="q2cbj1_9rhob like domain"/>
    <property type="match status" value="1"/>
</dbReference>
<keyword evidence="8" id="KW-0496">Mitochondrion</keyword>
<keyword evidence="4" id="KW-0560">Oxidoreductase</keyword>
<evidence type="ECO:0000256" key="6">
    <source>
        <dbReference type="SAM" id="SignalP"/>
    </source>
</evidence>
<dbReference type="GO" id="GO:0031418">
    <property type="term" value="F:L-ascorbic acid binding"/>
    <property type="evidence" value="ECO:0007669"/>
    <property type="project" value="InterPro"/>
</dbReference>
<evidence type="ECO:0000313" key="8">
    <source>
        <dbReference type="EMBL" id="SPQ94013.1"/>
    </source>
</evidence>
<gene>
    <name evidence="8" type="ORF">PLBR_LOCUS1228</name>
</gene>
<accession>A0A3P3Y1G7</accession>
<dbReference type="SUPFAM" id="SSF49468">
    <property type="entry name" value="VHL"/>
    <property type="match status" value="1"/>
</dbReference>
<dbReference type="Gene3D" id="2.60.40.780">
    <property type="entry name" value="von Hippel-Lindau disease tumour suppressor, beta domain"/>
    <property type="match status" value="1"/>
</dbReference>
<protein>
    <recommendedName>
        <fullName evidence="7">Fe2OG dioxygenase domain-containing protein</fullName>
    </recommendedName>
</protein>
<comment type="cofactor">
    <cofactor evidence="1">
        <name>L-ascorbate</name>
        <dbReference type="ChEBI" id="CHEBI:38290"/>
    </cofactor>
</comment>
<feature type="chain" id="PRO_5018204672" description="Fe2OG dioxygenase domain-containing protein" evidence="6">
    <location>
        <begin position="18"/>
        <end position="408"/>
    </location>
</feature>
<dbReference type="GO" id="GO:0004656">
    <property type="term" value="F:procollagen-proline 4-dioxygenase activity"/>
    <property type="evidence" value="ECO:0007669"/>
    <property type="project" value="TreeGrafter"/>
</dbReference>
<evidence type="ECO:0000259" key="7">
    <source>
        <dbReference type="PROSITE" id="PS51471"/>
    </source>
</evidence>
<dbReference type="GO" id="GO:0005783">
    <property type="term" value="C:endoplasmic reticulum"/>
    <property type="evidence" value="ECO:0007669"/>
    <property type="project" value="TreeGrafter"/>
</dbReference>
<dbReference type="AlphaFoldDB" id="A0A3P3Y1G7"/>
<dbReference type="PROSITE" id="PS51471">
    <property type="entry name" value="FE2OG_OXY"/>
    <property type="match status" value="1"/>
</dbReference>
<keyword evidence="2" id="KW-0479">Metal-binding</keyword>
<dbReference type="InterPro" id="IPR037140">
    <property type="entry name" value="VHL_beta_dom_sf"/>
</dbReference>
<name>A0A3P3Y1G7_PLABS</name>
<dbReference type="SMART" id="SM00702">
    <property type="entry name" value="P4Hc"/>
    <property type="match status" value="1"/>
</dbReference>
<keyword evidence="3" id="KW-0223">Dioxygenase</keyword>
<proteinExistence type="predicted"/>
<sequence>MRLAVFSSSAVAALVAAFVIGVDRDARFHTAQRYIRSHTERSSAISAGHTEVVMTFYNVHNETLDLYYRGPGGQDIRMASVASGRDMEFSTWVGHQWSWRAPSTQVTVKSFFIEKNAPNFVYSLASPSWYEEYYKKHSIPWINVHPRGPVTRWIPDPFAIGHEHEVEVAGGLSPLRRRVQKMVTQSVAPRVFVIEDFLSADECDHIVHLAASRGMHRSLVKSTTVSTSWFGASSPVVVSDERTSTNTWLSATASNIVENVFIRAFDLLKIPFDADRWRQHCEDMQVLRYDVSQEYQPHDDYFLPATTRYSRHVQSGHNRYATLLLYLNDVAHGGETVFPRAHSTFIENGCPNSSSAMKIQPKKGRAVLFFSMRPDGNLDQSALHGGCPVIEGTKWAANLWFWDERYGK</sequence>
<organism evidence="8 9">
    <name type="scientific">Plasmodiophora brassicae</name>
    <name type="common">Clubroot disease agent</name>
    <dbReference type="NCBI Taxonomy" id="37360"/>
    <lineage>
        <taxon>Eukaryota</taxon>
        <taxon>Sar</taxon>
        <taxon>Rhizaria</taxon>
        <taxon>Endomyxa</taxon>
        <taxon>Phytomyxea</taxon>
        <taxon>Plasmodiophorida</taxon>
        <taxon>Plasmodiophoridae</taxon>
        <taxon>Plasmodiophora</taxon>
    </lineage>
</organism>
<dbReference type="Pfam" id="PF13640">
    <property type="entry name" value="2OG-FeII_Oxy_3"/>
    <property type="match status" value="1"/>
</dbReference>
<dbReference type="EMBL" id="OVEO01000002">
    <property type="protein sequence ID" value="SPQ94013.1"/>
    <property type="molecule type" value="Genomic_DNA"/>
</dbReference>
<dbReference type="PANTHER" id="PTHR10869">
    <property type="entry name" value="PROLYL 4-HYDROXYLASE ALPHA SUBUNIT"/>
    <property type="match status" value="1"/>
</dbReference>
<dbReference type="InterPro" id="IPR006620">
    <property type="entry name" value="Pro_4_hyd_alph"/>
</dbReference>
<evidence type="ECO:0000256" key="1">
    <source>
        <dbReference type="ARBA" id="ARBA00001961"/>
    </source>
</evidence>
<evidence type="ECO:0000256" key="2">
    <source>
        <dbReference type="ARBA" id="ARBA00022723"/>
    </source>
</evidence>
<feature type="signal peptide" evidence="6">
    <location>
        <begin position="1"/>
        <end position="17"/>
    </location>
</feature>
<dbReference type="InterPro" id="IPR044862">
    <property type="entry name" value="Pro_4_hyd_alph_FE2OG_OXY"/>
</dbReference>
<keyword evidence="5" id="KW-0408">Iron</keyword>
<feature type="domain" description="Fe2OG dioxygenase" evidence="7">
    <location>
        <begin position="280"/>
        <end position="403"/>
    </location>
</feature>
<reference evidence="8 9" key="1">
    <citation type="submission" date="2018-03" db="EMBL/GenBank/DDBJ databases">
        <authorList>
            <person name="Fogelqvist J."/>
        </authorList>
    </citation>
    <scope>NUCLEOTIDE SEQUENCE [LARGE SCALE GENOMIC DNA]</scope>
</reference>
<dbReference type="InterPro" id="IPR045054">
    <property type="entry name" value="P4HA-like"/>
</dbReference>
<evidence type="ECO:0000256" key="4">
    <source>
        <dbReference type="ARBA" id="ARBA00023002"/>
    </source>
</evidence>
<dbReference type="InterPro" id="IPR036208">
    <property type="entry name" value="VHL_sf"/>
</dbReference>
<dbReference type="GO" id="GO:0005506">
    <property type="term" value="F:iron ion binding"/>
    <property type="evidence" value="ECO:0007669"/>
    <property type="project" value="InterPro"/>
</dbReference>
<dbReference type="Proteomes" id="UP000290189">
    <property type="component" value="Unassembled WGS sequence"/>
</dbReference>
<evidence type="ECO:0000256" key="3">
    <source>
        <dbReference type="ARBA" id="ARBA00022964"/>
    </source>
</evidence>
<geneLocation type="mitochondrion" evidence="8"/>
<dbReference type="PANTHER" id="PTHR10869:SF246">
    <property type="entry name" value="TRANSMEMBRANE PROLYL 4-HYDROXYLASE"/>
    <property type="match status" value="1"/>
</dbReference>
<evidence type="ECO:0000313" key="9">
    <source>
        <dbReference type="Proteomes" id="UP000290189"/>
    </source>
</evidence>
<keyword evidence="6" id="KW-0732">Signal</keyword>